<reference evidence="3" key="2">
    <citation type="submission" date="2023-05" db="EMBL/GenBank/DDBJ databases">
        <authorList>
            <consortium name="Lawrence Berkeley National Laboratory"/>
            <person name="Steindorff A."/>
            <person name="Hensen N."/>
            <person name="Bonometti L."/>
            <person name="Westerberg I."/>
            <person name="Brannstrom I.O."/>
            <person name="Guillou S."/>
            <person name="Cros-Aarteil S."/>
            <person name="Calhoun S."/>
            <person name="Haridas S."/>
            <person name="Kuo A."/>
            <person name="Mondo S."/>
            <person name="Pangilinan J."/>
            <person name="Riley R."/>
            <person name="Labutti K."/>
            <person name="Andreopoulos B."/>
            <person name="Lipzen A."/>
            <person name="Chen C."/>
            <person name="Yanf M."/>
            <person name="Daum C."/>
            <person name="Ng V."/>
            <person name="Clum A."/>
            <person name="Ohm R."/>
            <person name="Martin F."/>
            <person name="Silar P."/>
            <person name="Natvig D."/>
            <person name="Lalanne C."/>
            <person name="Gautier V."/>
            <person name="Ament-Velasquez S.L."/>
            <person name="Kruys A."/>
            <person name="Hutchinson M.I."/>
            <person name="Powell A.J."/>
            <person name="Barry K."/>
            <person name="Miller A.N."/>
            <person name="Grigoriev I.V."/>
            <person name="Debuchy R."/>
            <person name="Gladieux P."/>
            <person name="Thoren M.H."/>
            <person name="Johannesson H."/>
        </authorList>
    </citation>
    <scope>NUCLEOTIDE SEQUENCE</scope>
    <source>
        <strain evidence="3">CBS 508.74</strain>
    </source>
</reference>
<organism evidence="3 4">
    <name type="scientific">Canariomyces notabilis</name>
    <dbReference type="NCBI Taxonomy" id="2074819"/>
    <lineage>
        <taxon>Eukaryota</taxon>
        <taxon>Fungi</taxon>
        <taxon>Dikarya</taxon>
        <taxon>Ascomycota</taxon>
        <taxon>Pezizomycotina</taxon>
        <taxon>Sordariomycetes</taxon>
        <taxon>Sordariomycetidae</taxon>
        <taxon>Sordariales</taxon>
        <taxon>Chaetomiaceae</taxon>
        <taxon>Canariomyces</taxon>
    </lineage>
</organism>
<feature type="compositionally biased region" description="Gly residues" evidence="1">
    <location>
        <begin position="100"/>
        <end position="110"/>
    </location>
</feature>
<keyword evidence="2" id="KW-1133">Transmembrane helix</keyword>
<feature type="transmembrane region" description="Helical" evidence="2">
    <location>
        <begin position="21"/>
        <end position="44"/>
    </location>
</feature>
<dbReference type="AlphaFoldDB" id="A0AAN6QFN6"/>
<evidence type="ECO:0000313" key="3">
    <source>
        <dbReference type="EMBL" id="KAK4109314.1"/>
    </source>
</evidence>
<feature type="region of interest" description="Disordered" evidence="1">
    <location>
        <begin position="89"/>
        <end position="110"/>
    </location>
</feature>
<protein>
    <submittedName>
        <fullName evidence="3">Uncharacterized protein</fullName>
    </submittedName>
</protein>
<feature type="transmembrane region" description="Helical" evidence="2">
    <location>
        <begin position="64"/>
        <end position="85"/>
    </location>
</feature>
<proteinExistence type="predicted"/>
<dbReference type="EMBL" id="MU853357">
    <property type="protein sequence ID" value="KAK4109314.1"/>
    <property type="molecule type" value="Genomic_DNA"/>
</dbReference>
<comment type="caution">
    <text evidence="3">The sequence shown here is derived from an EMBL/GenBank/DDBJ whole genome shotgun (WGS) entry which is preliminary data.</text>
</comment>
<sequence>MAITSAIADFLKSIAELLSSVFGTAYSIVHSFITGVFGLFSGFFALVGDLGKGVVDLVGGVGKFVASNIVVLGVIAAAGYAYITYVQPQQRQGRKPVGMNGAGAGGKKTN</sequence>
<dbReference type="GeneID" id="89933451"/>
<keyword evidence="2" id="KW-0472">Membrane</keyword>
<keyword evidence="2" id="KW-0812">Transmembrane</keyword>
<dbReference type="RefSeq" id="XP_064666884.1">
    <property type="nucleotide sequence ID" value="XM_064809328.1"/>
</dbReference>
<evidence type="ECO:0000256" key="1">
    <source>
        <dbReference type="SAM" id="MobiDB-lite"/>
    </source>
</evidence>
<dbReference type="Proteomes" id="UP001302812">
    <property type="component" value="Unassembled WGS sequence"/>
</dbReference>
<gene>
    <name evidence="3" type="ORF">N656DRAFT_349642</name>
</gene>
<keyword evidence="4" id="KW-1185">Reference proteome</keyword>
<evidence type="ECO:0000256" key="2">
    <source>
        <dbReference type="SAM" id="Phobius"/>
    </source>
</evidence>
<name>A0AAN6QFN6_9PEZI</name>
<evidence type="ECO:0000313" key="4">
    <source>
        <dbReference type="Proteomes" id="UP001302812"/>
    </source>
</evidence>
<accession>A0AAN6QFN6</accession>
<reference evidence="3" key="1">
    <citation type="journal article" date="2023" name="Mol. Phylogenet. Evol.">
        <title>Genome-scale phylogeny and comparative genomics of the fungal order Sordariales.</title>
        <authorList>
            <person name="Hensen N."/>
            <person name="Bonometti L."/>
            <person name="Westerberg I."/>
            <person name="Brannstrom I.O."/>
            <person name="Guillou S."/>
            <person name="Cros-Aarteil S."/>
            <person name="Calhoun S."/>
            <person name="Haridas S."/>
            <person name="Kuo A."/>
            <person name="Mondo S."/>
            <person name="Pangilinan J."/>
            <person name="Riley R."/>
            <person name="LaButti K."/>
            <person name="Andreopoulos B."/>
            <person name="Lipzen A."/>
            <person name="Chen C."/>
            <person name="Yan M."/>
            <person name="Daum C."/>
            <person name="Ng V."/>
            <person name="Clum A."/>
            <person name="Steindorff A."/>
            <person name="Ohm R.A."/>
            <person name="Martin F."/>
            <person name="Silar P."/>
            <person name="Natvig D.O."/>
            <person name="Lalanne C."/>
            <person name="Gautier V."/>
            <person name="Ament-Velasquez S.L."/>
            <person name="Kruys A."/>
            <person name="Hutchinson M.I."/>
            <person name="Powell A.J."/>
            <person name="Barry K."/>
            <person name="Miller A.N."/>
            <person name="Grigoriev I.V."/>
            <person name="Debuchy R."/>
            <person name="Gladieux P."/>
            <person name="Hiltunen Thoren M."/>
            <person name="Johannesson H."/>
        </authorList>
    </citation>
    <scope>NUCLEOTIDE SEQUENCE</scope>
    <source>
        <strain evidence="3">CBS 508.74</strain>
    </source>
</reference>